<name>A0A0M0K0D0_9EUKA</name>
<feature type="domain" description="GTP cyclohydrolase II" evidence="12">
    <location>
        <begin position="12"/>
        <end position="143"/>
    </location>
</feature>
<keyword evidence="7" id="KW-0547">Nucleotide-binding</keyword>
<comment type="cofactor">
    <cofactor evidence="1">
        <name>Zn(2+)</name>
        <dbReference type="ChEBI" id="CHEBI:29105"/>
    </cofactor>
</comment>
<dbReference type="InterPro" id="IPR000926">
    <property type="entry name" value="RibA"/>
</dbReference>
<dbReference type="GO" id="GO:0046872">
    <property type="term" value="F:metal ion binding"/>
    <property type="evidence" value="ECO:0007669"/>
    <property type="project" value="UniProtKB-KW"/>
</dbReference>
<dbReference type="PANTHER" id="PTHR21327:SF18">
    <property type="entry name" value="3,4-DIHYDROXY-2-BUTANONE 4-PHOSPHATE SYNTHASE"/>
    <property type="match status" value="1"/>
</dbReference>
<reference evidence="14" key="1">
    <citation type="journal article" date="2015" name="PLoS Genet.">
        <title>Genome Sequence and Transcriptome Analyses of Chrysochromulina tobin: Metabolic Tools for Enhanced Algal Fitness in the Prominent Order Prymnesiales (Haptophyceae).</title>
        <authorList>
            <person name="Hovde B.T."/>
            <person name="Deodato C.R."/>
            <person name="Hunsperger H.M."/>
            <person name="Ryken S.A."/>
            <person name="Yost W."/>
            <person name="Jha R.K."/>
            <person name="Patterson J."/>
            <person name="Monnat R.J. Jr."/>
            <person name="Barlow S.B."/>
            <person name="Starkenburg S.R."/>
            <person name="Cattolico R.A."/>
        </authorList>
    </citation>
    <scope>NUCLEOTIDE SEQUENCE</scope>
    <source>
        <strain evidence="14">CCMP291</strain>
    </source>
</reference>
<dbReference type="GO" id="GO:0005829">
    <property type="term" value="C:cytosol"/>
    <property type="evidence" value="ECO:0007669"/>
    <property type="project" value="TreeGrafter"/>
</dbReference>
<dbReference type="CDD" id="cd00641">
    <property type="entry name" value="GTP_cyclohydro2"/>
    <property type="match status" value="1"/>
</dbReference>
<keyword evidence="9" id="KW-0862">Zinc</keyword>
<keyword evidence="8 13" id="KW-0378">Hydrolase</keyword>
<dbReference type="FunFam" id="3.40.50.10990:FF:000001">
    <property type="entry name" value="Riboflavin biosynthesis protein RibBA"/>
    <property type="match status" value="1"/>
</dbReference>
<evidence type="ECO:0000256" key="6">
    <source>
        <dbReference type="ARBA" id="ARBA00022723"/>
    </source>
</evidence>
<comment type="caution">
    <text evidence="13">The sequence shown here is derived from an EMBL/GenBank/DDBJ whole genome shotgun (WGS) entry which is preliminary data.</text>
</comment>
<keyword evidence="10" id="KW-0342">GTP-binding</keyword>
<dbReference type="GO" id="GO:0005525">
    <property type="term" value="F:GTP binding"/>
    <property type="evidence" value="ECO:0007669"/>
    <property type="project" value="UniProtKB-KW"/>
</dbReference>
<evidence type="ECO:0000313" key="13">
    <source>
        <dbReference type="EMBL" id="KOO32346.1"/>
    </source>
</evidence>
<comment type="pathway">
    <text evidence="3">Cofactor biosynthesis; riboflavin biosynthesis; 2-hydroxy-3-oxobutyl phosphate from D-ribulose 5-phosphate: step 1/1.</text>
</comment>
<evidence type="ECO:0000259" key="12">
    <source>
        <dbReference type="Pfam" id="PF00925"/>
    </source>
</evidence>
<dbReference type="InterPro" id="IPR036144">
    <property type="entry name" value="RibA-like_sf"/>
</dbReference>
<organism evidence="13 14">
    <name type="scientific">Chrysochromulina tobinii</name>
    <dbReference type="NCBI Taxonomy" id="1460289"/>
    <lineage>
        <taxon>Eukaryota</taxon>
        <taxon>Haptista</taxon>
        <taxon>Haptophyta</taxon>
        <taxon>Prymnesiophyceae</taxon>
        <taxon>Prymnesiales</taxon>
        <taxon>Chrysochromulinaceae</taxon>
        <taxon>Chrysochromulina</taxon>
    </lineage>
</organism>
<evidence type="ECO:0000256" key="9">
    <source>
        <dbReference type="ARBA" id="ARBA00022833"/>
    </source>
</evidence>
<dbReference type="GO" id="GO:0008686">
    <property type="term" value="F:3,4-dihydroxy-2-butanone-4-phosphate synthase activity"/>
    <property type="evidence" value="ECO:0007669"/>
    <property type="project" value="TreeGrafter"/>
</dbReference>
<sequence length="188" mass="20453">MASDYPLMPFAGRPERPVLVRVHSECCTGDVFGSLRCDCGVQLEAALEDIERDGWGVLLYLRGQEGRGIGLGAKMHAYALQERGVDTLDANLQLGLPADSREYGTGAQILADLGIGDMRLMSNNPKKFAGLTGYGLRIVERVPSLTAPNPDNLEYLRTKRRRMGHMIELDDEGVQMSDGVGSEDGVEA</sequence>
<evidence type="ECO:0000256" key="4">
    <source>
        <dbReference type="ARBA" id="ARBA00005520"/>
    </source>
</evidence>
<comment type="similarity">
    <text evidence="4">In the N-terminal section; belongs to the DHBP synthase family.</text>
</comment>
<dbReference type="Proteomes" id="UP000037460">
    <property type="component" value="Unassembled WGS sequence"/>
</dbReference>
<dbReference type="GO" id="GO:0003935">
    <property type="term" value="F:GTP cyclohydrolase II activity"/>
    <property type="evidence" value="ECO:0007669"/>
    <property type="project" value="UniProtKB-EC"/>
</dbReference>
<evidence type="ECO:0000256" key="11">
    <source>
        <dbReference type="ARBA" id="ARBA00049295"/>
    </source>
</evidence>
<evidence type="ECO:0000256" key="10">
    <source>
        <dbReference type="ARBA" id="ARBA00023134"/>
    </source>
</evidence>
<evidence type="ECO:0000256" key="3">
    <source>
        <dbReference type="ARBA" id="ARBA00004904"/>
    </source>
</evidence>
<comment type="pathway">
    <text evidence="2">Cofactor biosynthesis; riboflavin biosynthesis; 5-amino-6-(D-ribitylamino)uracil from GTP: step 1/4.</text>
</comment>
<accession>A0A0M0K0D0</accession>
<dbReference type="NCBIfam" id="NF001591">
    <property type="entry name" value="PRK00393.1"/>
    <property type="match status" value="1"/>
</dbReference>
<dbReference type="Pfam" id="PF00925">
    <property type="entry name" value="GTP_cyclohydro2"/>
    <property type="match status" value="1"/>
</dbReference>
<evidence type="ECO:0000256" key="8">
    <source>
        <dbReference type="ARBA" id="ARBA00022801"/>
    </source>
</evidence>
<keyword evidence="14" id="KW-1185">Reference proteome</keyword>
<evidence type="ECO:0000256" key="1">
    <source>
        <dbReference type="ARBA" id="ARBA00001947"/>
    </source>
</evidence>
<keyword evidence="6" id="KW-0479">Metal-binding</keyword>
<evidence type="ECO:0000256" key="7">
    <source>
        <dbReference type="ARBA" id="ARBA00022741"/>
    </source>
</evidence>
<dbReference type="EMBL" id="JWZX01001797">
    <property type="protein sequence ID" value="KOO32346.1"/>
    <property type="molecule type" value="Genomic_DNA"/>
</dbReference>
<evidence type="ECO:0000256" key="5">
    <source>
        <dbReference type="ARBA" id="ARBA00022619"/>
    </source>
</evidence>
<dbReference type="NCBIfam" id="TIGR00505">
    <property type="entry name" value="ribA"/>
    <property type="match status" value="1"/>
</dbReference>
<comment type="catalytic activity">
    <reaction evidence="11">
        <text>GTP + 4 H2O = 2,5-diamino-6-hydroxy-4-(5-phosphoribosylamino)-pyrimidine + formate + 2 phosphate + 3 H(+)</text>
        <dbReference type="Rhea" id="RHEA:23704"/>
        <dbReference type="ChEBI" id="CHEBI:15377"/>
        <dbReference type="ChEBI" id="CHEBI:15378"/>
        <dbReference type="ChEBI" id="CHEBI:15740"/>
        <dbReference type="ChEBI" id="CHEBI:37565"/>
        <dbReference type="ChEBI" id="CHEBI:43474"/>
        <dbReference type="ChEBI" id="CHEBI:58614"/>
        <dbReference type="EC" id="3.5.4.25"/>
    </reaction>
</comment>
<keyword evidence="5" id="KW-0686">Riboflavin biosynthesis</keyword>
<proteinExistence type="inferred from homology"/>
<protein>
    <submittedName>
        <fullName evidence="13">Gtp cyclohydrolase ii-dihydroxy-2-butanone 4-phosphate synthase</fullName>
    </submittedName>
</protein>
<gene>
    <name evidence="13" type="ORF">Ctob_014246</name>
</gene>
<dbReference type="AlphaFoldDB" id="A0A0M0K0D0"/>
<dbReference type="SUPFAM" id="SSF142695">
    <property type="entry name" value="RibA-like"/>
    <property type="match status" value="1"/>
</dbReference>
<evidence type="ECO:0000256" key="2">
    <source>
        <dbReference type="ARBA" id="ARBA00004853"/>
    </source>
</evidence>
<evidence type="ECO:0000313" key="14">
    <source>
        <dbReference type="Proteomes" id="UP000037460"/>
    </source>
</evidence>
<dbReference type="InterPro" id="IPR032677">
    <property type="entry name" value="GTP_cyclohydro_II"/>
</dbReference>
<dbReference type="GO" id="GO:0009231">
    <property type="term" value="P:riboflavin biosynthetic process"/>
    <property type="evidence" value="ECO:0007669"/>
    <property type="project" value="UniProtKB-KW"/>
</dbReference>
<dbReference type="PANTHER" id="PTHR21327">
    <property type="entry name" value="GTP CYCLOHYDROLASE II-RELATED"/>
    <property type="match status" value="1"/>
</dbReference>
<dbReference type="OrthoDB" id="60371at2759"/>
<dbReference type="Gene3D" id="3.40.50.10990">
    <property type="entry name" value="GTP cyclohydrolase II"/>
    <property type="match status" value="1"/>
</dbReference>